<feature type="transmembrane region" description="Helical" evidence="1">
    <location>
        <begin position="45"/>
        <end position="67"/>
    </location>
</feature>
<accession>A0A9P7JAY3</accession>
<proteinExistence type="predicted"/>
<keyword evidence="4" id="KW-1185">Reference proteome</keyword>
<dbReference type="EMBL" id="JABBWG010000028">
    <property type="protein sequence ID" value="KAG1811820.1"/>
    <property type="molecule type" value="Genomic_DNA"/>
</dbReference>
<feature type="domain" description="DUF6533" evidence="2">
    <location>
        <begin position="15"/>
        <end position="60"/>
    </location>
</feature>
<dbReference type="RefSeq" id="XP_041190241.1">
    <property type="nucleotide sequence ID" value="XM_041336360.1"/>
</dbReference>
<reference evidence="3" key="1">
    <citation type="journal article" date="2020" name="New Phytol.">
        <title>Comparative genomics reveals dynamic genome evolution in host specialist ectomycorrhizal fungi.</title>
        <authorList>
            <person name="Lofgren L.A."/>
            <person name="Nguyen N.H."/>
            <person name="Vilgalys R."/>
            <person name="Ruytinx J."/>
            <person name="Liao H.L."/>
            <person name="Branco S."/>
            <person name="Kuo A."/>
            <person name="LaButti K."/>
            <person name="Lipzen A."/>
            <person name="Andreopoulos W."/>
            <person name="Pangilinan J."/>
            <person name="Riley R."/>
            <person name="Hundley H."/>
            <person name="Na H."/>
            <person name="Barry K."/>
            <person name="Grigoriev I.V."/>
            <person name="Stajich J.E."/>
            <person name="Kennedy P.G."/>
        </authorList>
    </citation>
    <scope>NUCLEOTIDE SEQUENCE</scope>
    <source>
        <strain evidence="3">MN1</strain>
    </source>
</reference>
<gene>
    <name evidence="3" type="ORF">BJ212DRAFT_1373352</name>
</gene>
<dbReference type="InterPro" id="IPR045340">
    <property type="entry name" value="DUF6533"/>
</dbReference>
<keyword evidence="1" id="KW-1133">Transmembrane helix</keyword>
<dbReference type="GeneID" id="64630377"/>
<keyword evidence="1" id="KW-0812">Transmembrane</keyword>
<feature type="transmembrane region" description="Helical" evidence="1">
    <location>
        <begin position="12"/>
        <end position="33"/>
    </location>
</feature>
<evidence type="ECO:0000259" key="2">
    <source>
        <dbReference type="Pfam" id="PF20151"/>
    </source>
</evidence>
<keyword evidence="1" id="KW-0472">Membrane</keyword>
<comment type="caution">
    <text evidence="3">The sequence shown here is derived from an EMBL/GenBank/DDBJ whole genome shotgun (WGS) entry which is preliminary data.</text>
</comment>
<evidence type="ECO:0000256" key="1">
    <source>
        <dbReference type="SAM" id="Phobius"/>
    </source>
</evidence>
<feature type="non-terminal residue" evidence="3">
    <location>
        <position position="79"/>
    </location>
</feature>
<sequence>MYTIDLDEHMLVYLYAIVVANCILIYDYIATLPEEIAFIWCRPKALSAMLFLVNRYVALLGNIFGLLSDFLPISNEVLQ</sequence>
<dbReference type="AlphaFoldDB" id="A0A9P7JAY3"/>
<name>A0A9P7JAY3_9AGAM</name>
<dbReference type="Pfam" id="PF20151">
    <property type="entry name" value="DUF6533"/>
    <property type="match status" value="1"/>
</dbReference>
<organism evidence="3 4">
    <name type="scientific">Suillus subaureus</name>
    <dbReference type="NCBI Taxonomy" id="48587"/>
    <lineage>
        <taxon>Eukaryota</taxon>
        <taxon>Fungi</taxon>
        <taxon>Dikarya</taxon>
        <taxon>Basidiomycota</taxon>
        <taxon>Agaricomycotina</taxon>
        <taxon>Agaricomycetes</taxon>
        <taxon>Agaricomycetidae</taxon>
        <taxon>Boletales</taxon>
        <taxon>Suillineae</taxon>
        <taxon>Suillaceae</taxon>
        <taxon>Suillus</taxon>
    </lineage>
</organism>
<protein>
    <recommendedName>
        <fullName evidence="2">DUF6533 domain-containing protein</fullName>
    </recommendedName>
</protein>
<dbReference type="Proteomes" id="UP000807769">
    <property type="component" value="Unassembled WGS sequence"/>
</dbReference>
<evidence type="ECO:0000313" key="3">
    <source>
        <dbReference type="EMBL" id="KAG1811820.1"/>
    </source>
</evidence>
<evidence type="ECO:0000313" key="4">
    <source>
        <dbReference type="Proteomes" id="UP000807769"/>
    </source>
</evidence>